<dbReference type="InterPro" id="IPR009081">
    <property type="entry name" value="PP-bd_ACP"/>
</dbReference>
<dbReference type="PROSITE" id="PS00455">
    <property type="entry name" value="AMP_BINDING"/>
    <property type="match status" value="1"/>
</dbReference>
<dbReference type="CDD" id="cd05930">
    <property type="entry name" value="A_NRPS"/>
    <property type="match status" value="1"/>
</dbReference>
<evidence type="ECO:0000313" key="9">
    <source>
        <dbReference type="EMBL" id="AIQ67627.1"/>
    </source>
</evidence>
<keyword evidence="3" id="KW-0596">Phosphopantetheine</keyword>
<reference evidence="9 10" key="1">
    <citation type="submission" date="2014-08" db="EMBL/GenBank/DDBJ databases">
        <title>Comparative genomics of the Paenibacillus odorifer group.</title>
        <authorList>
            <person name="den Bakker H.C."/>
            <person name="Tsai Y.-C."/>
            <person name="Martin N."/>
            <person name="Korlach J."/>
            <person name="Wiedmann M."/>
        </authorList>
    </citation>
    <scope>NUCLEOTIDE SEQUENCE [LARGE SCALE GENOMIC DNA]</scope>
    <source>
        <strain evidence="9 10">DSM 15220</strain>
    </source>
</reference>
<dbReference type="Pfam" id="PF13193">
    <property type="entry name" value="AMP-binding_C"/>
    <property type="match status" value="1"/>
</dbReference>
<evidence type="ECO:0000313" key="10">
    <source>
        <dbReference type="Proteomes" id="UP000029500"/>
    </source>
</evidence>
<keyword evidence="4" id="KW-0597">Phosphoprotein</keyword>
<dbReference type="EMBL" id="CP009287">
    <property type="protein sequence ID" value="AIQ67627.1"/>
    <property type="molecule type" value="Genomic_DNA"/>
</dbReference>
<dbReference type="Proteomes" id="UP000029500">
    <property type="component" value="Chromosome"/>
</dbReference>
<dbReference type="FunFam" id="3.40.50.980:FF:000002">
    <property type="entry name" value="Enterobactin synthetase component F"/>
    <property type="match status" value="1"/>
</dbReference>
<dbReference type="InterPro" id="IPR036736">
    <property type="entry name" value="ACP-like_sf"/>
</dbReference>
<dbReference type="InterPro" id="IPR020845">
    <property type="entry name" value="AMP-binding_CS"/>
</dbReference>
<dbReference type="SUPFAM" id="SSF53474">
    <property type="entry name" value="alpha/beta-Hydrolases"/>
    <property type="match status" value="1"/>
</dbReference>
<dbReference type="OrthoDB" id="9765680at2"/>
<dbReference type="InterPro" id="IPR045851">
    <property type="entry name" value="AMP-bd_C_sf"/>
</dbReference>
<comment type="similarity">
    <text evidence="2">Belongs to the ATP-dependent AMP-binding enzyme family.</text>
</comment>
<dbReference type="PROSITE" id="PS00012">
    <property type="entry name" value="PHOSPHOPANTETHEINE"/>
    <property type="match status" value="1"/>
</dbReference>
<evidence type="ECO:0000256" key="2">
    <source>
        <dbReference type="ARBA" id="ARBA00006432"/>
    </source>
</evidence>
<evidence type="ECO:0000256" key="6">
    <source>
        <dbReference type="ARBA" id="ARBA00023194"/>
    </source>
</evidence>
<proteinExistence type="inferred from homology"/>
<keyword evidence="6" id="KW-0045">Antibiotic biosynthesis</keyword>
<evidence type="ECO:0000259" key="8">
    <source>
        <dbReference type="PROSITE" id="PS50075"/>
    </source>
</evidence>
<dbReference type="InterPro" id="IPR023213">
    <property type="entry name" value="CAT-like_dom_sf"/>
</dbReference>
<dbReference type="Gene3D" id="3.30.559.30">
    <property type="entry name" value="Nonribosomal peptide synthetase, condensation domain"/>
    <property type="match status" value="1"/>
</dbReference>
<dbReference type="PROSITE" id="PS50075">
    <property type="entry name" value="CARRIER"/>
    <property type="match status" value="2"/>
</dbReference>
<evidence type="ECO:0000256" key="4">
    <source>
        <dbReference type="ARBA" id="ARBA00022553"/>
    </source>
</evidence>
<dbReference type="GO" id="GO:0043041">
    <property type="term" value="P:amino acid activation for nonribosomal peptide biosynthetic process"/>
    <property type="evidence" value="ECO:0007669"/>
    <property type="project" value="TreeGrafter"/>
</dbReference>
<evidence type="ECO:0000256" key="5">
    <source>
        <dbReference type="ARBA" id="ARBA00022598"/>
    </source>
</evidence>
<dbReference type="SMART" id="SM00823">
    <property type="entry name" value="PKS_PP"/>
    <property type="match status" value="2"/>
</dbReference>
<evidence type="ECO:0000256" key="7">
    <source>
        <dbReference type="ARBA" id="ARBA00023268"/>
    </source>
</evidence>
<dbReference type="FunFam" id="2.30.38.10:FF:000001">
    <property type="entry name" value="Non-ribosomal peptide synthetase PvdI"/>
    <property type="match status" value="1"/>
</dbReference>
<dbReference type="Gene3D" id="1.10.1200.10">
    <property type="entry name" value="ACP-like"/>
    <property type="match status" value="2"/>
</dbReference>
<dbReference type="InterPro" id="IPR006162">
    <property type="entry name" value="Ppantetheine_attach_site"/>
</dbReference>
<dbReference type="HOGENOM" id="CLU_000022_2_13_9"/>
<dbReference type="SUPFAM" id="SSF47336">
    <property type="entry name" value="ACP-like"/>
    <property type="match status" value="2"/>
</dbReference>
<keyword evidence="5" id="KW-0436">Ligase</keyword>
<dbReference type="GO" id="GO:0008610">
    <property type="term" value="P:lipid biosynthetic process"/>
    <property type="evidence" value="ECO:0007669"/>
    <property type="project" value="UniProtKB-ARBA"/>
</dbReference>
<dbReference type="Gene3D" id="3.30.300.30">
    <property type="match status" value="1"/>
</dbReference>
<dbReference type="GO" id="GO:0016874">
    <property type="term" value="F:ligase activity"/>
    <property type="evidence" value="ECO:0007669"/>
    <property type="project" value="UniProtKB-KW"/>
</dbReference>
<dbReference type="GO" id="GO:0017000">
    <property type="term" value="P:antibiotic biosynthetic process"/>
    <property type="evidence" value="ECO:0007669"/>
    <property type="project" value="UniProtKB-KW"/>
</dbReference>
<accession>A0A089M354</accession>
<protein>
    <submittedName>
        <fullName evidence="9">Fusaricidin synthetase</fullName>
    </submittedName>
</protein>
<dbReference type="RefSeq" id="WP_025706093.1">
    <property type="nucleotide sequence ID" value="NZ_CP009287.1"/>
</dbReference>
<dbReference type="Gene3D" id="3.40.50.980">
    <property type="match status" value="2"/>
</dbReference>
<dbReference type="InterPro" id="IPR029058">
    <property type="entry name" value="AB_hydrolase_fold"/>
</dbReference>
<evidence type="ECO:0000256" key="1">
    <source>
        <dbReference type="ARBA" id="ARBA00001957"/>
    </source>
</evidence>
<dbReference type="NCBIfam" id="TIGR01733">
    <property type="entry name" value="AA-adenyl-dom"/>
    <property type="match status" value="1"/>
</dbReference>
<dbReference type="SUPFAM" id="SSF56801">
    <property type="entry name" value="Acetyl-CoA synthetase-like"/>
    <property type="match status" value="1"/>
</dbReference>
<evidence type="ECO:0000256" key="3">
    <source>
        <dbReference type="ARBA" id="ARBA00022450"/>
    </source>
</evidence>
<dbReference type="PANTHER" id="PTHR45527:SF14">
    <property type="entry name" value="PLIPASTATIN SYNTHASE SUBUNIT B"/>
    <property type="match status" value="1"/>
</dbReference>
<dbReference type="Gene3D" id="3.40.50.1820">
    <property type="entry name" value="alpha/beta hydrolase"/>
    <property type="match status" value="1"/>
</dbReference>
<dbReference type="PANTHER" id="PTHR45527">
    <property type="entry name" value="NONRIBOSOMAL PEPTIDE SYNTHETASE"/>
    <property type="match status" value="1"/>
</dbReference>
<dbReference type="GO" id="GO:0031177">
    <property type="term" value="F:phosphopantetheine binding"/>
    <property type="evidence" value="ECO:0007669"/>
    <property type="project" value="InterPro"/>
</dbReference>
<feature type="domain" description="Carrier" evidence="8">
    <location>
        <begin position="1062"/>
        <end position="1137"/>
    </location>
</feature>
<dbReference type="InterPro" id="IPR010071">
    <property type="entry name" value="AA_adenyl_dom"/>
</dbReference>
<gene>
    <name evidence="9" type="ORF">PGRAT_08245</name>
</gene>
<name>A0A089M354_9BACL</name>
<keyword evidence="10" id="KW-1185">Reference proteome</keyword>
<dbReference type="Gene3D" id="2.30.38.10">
    <property type="entry name" value="Luciferase, Domain 3"/>
    <property type="match status" value="1"/>
</dbReference>
<dbReference type="InterPro" id="IPR025110">
    <property type="entry name" value="AMP-bd_C"/>
</dbReference>
<organism evidence="9 10">
    <name type="scientific">Paenibacillus graminis</name>
    <dbReference type="NCBI Taxonomy" id="189425"/>
    <lineage>
        <taxon>Bacteria</taxon>
        <taxon>Bacillati</taxon>
        <taxon>Bacillota</taxon>
        <taxon>Bacilli</taxon>
        <taxon>Bacillales</taxon>
        <taxon>Paenibacillaceae</taxon>
        <taxon>Paenibacillus</taxon>
    </lineage>
</organism>
<dbReference type="STRING" id="189425.PGRAT_08245"/>
<dbReference type="KEGG" id="pgm:PGRAT_08245"/>
<dbReference type="FunFam" id="3.40.50.980:FF:000001">
    <property type="entry name" value="Non-ribosomal peptide synthetase"/>
    <property type="match status" value="1"/>
</dbReference>
<dbReference type="Pfam" id="PF00975">
    <property type="entry name" value="Thioesterase"/>
    <property type="match status" value="1"/>
</dbReference>
<dbReference type="Pfam" id="PF00501">
    <property type="entry name" value="AMP-binding"/>
    <property type="match status" value="1"/>
</dbReference>
<dbReference type="SUPFAM" id="SSF52777">
    <property type="entry name" value="CoA-dependent acyltransferases"/>
    <property type="match status" value="2"/>
</dbReference>
<comment type="cofactor">
    <cofactor evidence="1">
        <name>pantetheine 4'-phosphate</name>
        <dbReference type="ChEBI" id="CHEBI:47942"/>
    </cofactor>
</comment>
<sequence>MHRTIQTHRDEIEEKLKAVWREVLQIDEVGINDHFFEVGGHSLKALELEVRIGIEFDTEISLENIFGNLTIRELADYICSSEEDKRSVIKPAPERAHYPVSWTQKNMYFSAVSGIEQYVMDMRKLDYDIDPDDLEQAVYTIIKRHRLLRTTFEIKDEEVVQIVHDESEWFRIKVWEAPQEKELQEAFIRNCVGELNQPYSLQELPLFRIGLIRVPRQGCLLLIHFHHIIFDAYSIKLVYQELECIRQGRLLPPLHLQYADYCVWQKELEATGEYESRRAFWLDMFAGEHPQLNLPLDRPRSNRLISAYGVRNIRLKRELIEQVNNTATRYQATPSIFLTAVYGLFLSKYTAQSDISLGILSSRRYSGLENSIGVFIRPVPIRFQAAADQTFSGYLQQVKKQFIAVLEHQECDVNEIEEEICRQKGVSRAEHPLYRVSLNFHTELESILESLISGEDDVVETRNTLDIACGFYMLDTGEACLNTEYNLELFDPGTIERMGEHFMGLLHAVLSEPEGKVGRYSLLSHEERHQILHVFNDTASDLVAEQTLQAIFEQQAKKAGDNIAVKDKDHSLTYQELNHRSNQLSRVLMDNGVGAGSVVGIRLERSLEMMVGLLAILKAGGAYLPIGTDYPLDRVSFVLEDSQARVLLVDAAATIEGWKPECLMLDIQDPSLYQGDDANPEPRSGPGDLAYIIYTSGSTGTPKGVMVEHRSVVNRIAWMHRQFPIGEEDCILQKTPYTFDVSVWELFGWYYNGASLCFLPPDMEKDPEMLLTTIAREQVTLVHFVPSLLNGLLSYMVPRAASEGERLSSLRYLFVSGETLLSGTVNLFNQTLFSANATRLINLYGPTEATVEVSWFDCSETSGESGSRNLIPIGKPIANIRLYIVDREDELQPIGVPGELLISGIGVARGYVNRAGLTADKFVQDPWVKGNRMYRTGDLARWMPDGNIGYLGRMDGQVKISGVRIELGEIENIALQCQEVEAAVAAVKEISAGDQALCLYYVPRHGLDSEALRSYLAKKLPRLMVPDYIMGVPKIPLNSSGKADRRLLPVPEVGVHQAGDDLPVDEAELQLAGICQDVLHLAAIGVRTNLFSVGANSLKIILIAARIRQDMGVDLPVSEVYMKQTIAELAAYIRTEVSQAPPKSEHDLILIHKGAPEAPFLFLIHDISGSIDAYFGLAARLGDKYTCYGVPAETTGRQWRHGATVEELAGTYLARIKKIQKDGPYSLAGWSLGGLLAFEIAKQIEAEGDDVSMLALIDSSHPGMLRHLQTPDEAEVESFRRQLEEALPAYEWIAGLRDETTLYGIYKELARHMEASGLGYEALEALLPMDIMRAIPAYAQHSTNDFYHYVNLFIDLQHAYVHYNPVRKVFAQAYLIKASESGGVAENGWNAFLYRPVIFREVNGDHYSVFREPDLAGLAEVFETIGVQDTE</sequence>
<dbReference type="Pfam" id="PF00668">
    <property type="entry name" value="Condensation"/>
    <property type="match status" value="1"/>
</dbReference>
<dbReference type="FunFam" id="3.40.50.12780:FF:000012">
    <property type="entry name" value="Non-ribosomal peptide synthetase"/>
    <property type="match status" value="1"/>
</dbReference>
<feature type="domain" description="Carrier" evidence="8">
    <location>
        <begin position="7"/>
        <end position="82"/>
    </location>
</feature>
<dbReference type="InterPro" id="IPR001242">
    <property type="entry name" value="Condensation_dom"/>
</dbReference>
<keyword evidence="7" id="KW-0511">Multifunctional enzyme</keyword>
<dbReference type="eggNOG" id="COG1020">
    <property type="taxonomic scope" value="Bacteria"/>
</dbReference>
<dbReference type="Gene3D" id="3.30.559.10">
    <property type="entry name" value="Chloramphenicol acetyltransferase-like domain"/>
    <property type="match status" value="1"/>
</dbReference>
<dbReference type="GO" id="GO:0044550">
    <property type="term" value="P:secondary metabolite biosynthetic process"/>
    <property type="evidence" value="ECO:0007669"/>
    <property type="project" value="TreeGrafter"/>
</dbReference>
<dbReference type="InterPro" id="IPR000873">
    <property type="entry name" value="AMP-dep_synth/lig_dom"/>
</dbReference>
<dbReference type="Pfam" id="PF00550">
    <property type="entry name" value="PP-binding"/>
    <property type="match status" value="2"/>
</dbReference>
<dbReference type="InterPro" id="IPR020806">
    <property type="entry name" value="PKS_PP-bd"/>
</dbReference>
<dbReference type="GO" id="GO:0005829">
    <property type="term" value="C:cytosol"/>
    <property type="evidence" value="ECO:0007669"/>
    <property type="project" value="TreeGrafter"/>
</dbReference>
<dbReference type="InterPro" id="IPR001031">
    <property type="entry name" value="Thioesterase"/>
</dbReference>